<accession>A0ABP6NIL2</accession>
<dbReference type="InterPro" id="IPR045372">
    <property type="entry name" value="YidB"/>
</dbReference>
<dbReference type="EMBL" id="BAAAUG010000197">
    <property type="protein sequence ID" value="GAA3147410.1"/>
    <property type="molecule type" value="Genomic_DNA"/>
</dbReference>
<evidence type="ECO:0000256" key="1">
    <source>
        <dbReference type="SAM" id="MobiDB-lite"/>
    </source>
</evidence>
<dbReference type="RefSeq" id="WP_344529618.1">
    <property type="nucleotide sequence ID" value="NZ_BAAAUG010000197.1"/>
</dbReference>
<feature type="compositionally biased region" description="Gly residues" evidence="1">
    <location>
        <begin position="45"/>
        <end position="62"/>
    </location>
</feature>
<organism evidence="2 3">
    <name type="scientific">Streptomyces rectiviolaceus</name>
    <dbReference type="NCBI Taxonomy" id="332591"/>
    <lineage>
        <taxon>Bacteria</taxon>
        <taxon>Bacillati</taxon>
        <taxon>Actinomycetota</taxon>
        <taxon>Actinomycetes</taxon>
        <taxon>Kitasatosporales</taxon>
        <taxon>Streptomycetaceae</taxon>
        <taxon>Streptomyces</taxon>
    </lineage>
</organism>
<evidence type="ECO:0008006" key="4">
    <source>
        <dbReference type="Google" id="ProtNLM"/>
    </source>
</evidence>
<evidence type="ECO:0000313" key="3">
    <source>
        <dbReference type="Proteomes" id="UP001501637"/>
    </source>
</evidence>
<comment type="caution">
    <text evidence="2">The sequence shown here is derived from an EMBL/GenBank/DDBJ whole genome shotgun (WGS) entry which is preliminary data.</text>
</comment>
<dbReference type="InterPro" id="IPR027405">
    <property type="entry name" value="YidB-like"/>
</dbReference>
<dbReference type="Pfam" id="PF20159">
    <property type="entry name" value="YidB"/>
    <property type="match status" value="1"/>
</dbReference>
<reference evidence="3" key="1">
    <citation type="journal article" date="2019" name="Int. J. Syst. Evol. Microbiol.">
        <title>The Global Catalogue of Microorganisms (GCM) 10K type strain sequencing project: providing services to taxonomists for standard genome sequencing and annotation.</title>
        <authorList>
            <consortium name="The Broad Institute Genomics Platform"/>
            <consortium name="The Broad Institute Genome Sequencing Center for Infectious Disease"/>
            <person name="Wu L."/>
            <person name="Ma J."/>
        </authorList>
    </citation>
    <scope>NUCLEOTIDE SEQUENCE [LARGE SCALE GENOMIC DNA]</scope>
    <source>
        <strain evidence="3">JCM 9092</strain>
    </source>
</reference>
<proteinExistence type="predicted"/>
<gene>
    <name evidence="2" type="ORF">GCM10010449_77750</name>
</gene>
<feature type="region of interest" description="Disordered" evidence="1">
    <location>
        <begin position="131"/>
        <end position="155"/>
    </location>
</feature>
<protein>
    <recommendedName>
        <fullName evidence="4">DUF937 domain-containing protein</fullName>
    </recommendedName>
</protein>
<name>A0ABP6NIL2_9ACTN</name>
<feature type="region of interest" description="Disordered" evidence="1">
    <location>
        <begin position="45"/>
        <end position="67"/>
    </location>
</feature>
<dbReference type="Proteomes" id="UP001501637">
    <property type="component" value="Unassembled WGS sequence"/>
</dbReference>
<dbReference type="SUPFAM" id="SSF140804">
    <property type="entry name" value="YidB-like"/>
    <property type="match status" value="1"/>
</dbReference>
<dbReference type="Gene3D" id="1.10.10.690">
    <property type="entry name" value="YidB-like"/>
    <property type="match status" value="1"/>
</dbReference>
<evidence type="ECO:0000313" key="2">
    <source>
        <dbReference type="EMBL" id="GAA3147410.1"/>
    </source>
</evidence>
<sequence>MAGNDLGSLLGGLLGGGQGSQGGQAGGSGGGNVLGSLLGGLLGGGTGGAGGAQGGSGGGNPLGGLMDMITKSGLVSQDQLDSWVGKGDNQPLSPDQVKQAVPDETLDKVATDAGVSRDEAADQIAQQLPQAVDKLTPEGQVPTGSLEDIIKEQKL</sequence>
<keyword evidence="3" id="KW-1185">Reference proteome</keyword>